<protein>
    <submittedName>
        <fullName evidence="2">Uncharacterized protein</fullName>
    </submittedName>
</protein>
<name>A0A2X1A922_9BACI</name>
<sequence length="123" mass="13911">MSKPIVVMFGMVVGYFFLFASLAYTVYLGTDVKDAFDDIPTTQTVYNVQTKIPEEVLWTGSQLVGKLYRLTEEDYPIQVGSLVFSTDADVEKYQHFISLTSSYKSKVILDNEGTPTKLVFEIQ</sequence>
<accession>A0A2X1A922</accession>
<evidence type="ECO:0000313" key="2">
    <source>
        <dbReference type="EMBL" id="SPU40647.1"/>
    </source>
</evidence>
<organism evidence="2">
    <name type="scientific">Lysinibacillus capsici</name>
    <dbReference type="NCBI Taxonomy" id="2115968"/>
    <lineage>
        <taxon>Bacteria</taxon>
        <taxon>Bacillati</taxon>
        <taxon>Bacillota</taxon>
        <taxon>Bacilli</taxon>
        <taxon>Bacillales</taxon>
        <taxon>Bacillaceae</taxon>
        <taxon>Lysinibacillus</taxon>
    </lineage>
</organism>
<feature type="transmembrane region" description="Helical" evidence="1">
    <location>
        <begin position="6"/>
        <end position="27"/>
    </location>
</feature>
<keyword evidence="1" id="KW-0812">Transmembrane</keyword>
<dbReference type="Proteomes" id="UP000251431">
    <property type="component" value="Unassembled WGS sequence"/>
</dbReference>
<evidence type="ECO:0000256" key="1">
    <source>
        <dbReference type="SAM" id="Phobius"/>
    </source>
</evidence>
<gene>
    <name evidence="2" type="ORF">NCTC7582_05191</name>
</gene>
<dbReference type="RefSeq" id="WP_112118902.1">
    <property type="nucleotide sequence ID" value="NZ_UAQE01000007.1"/>
</dbReference>
<reference evidence="2" key="1">
    <citation type="submission" date="2018-06" db="EMBL/GenBank/DDBJ databases">
        <authorList>
            <consortium name="Pathogen Informatics"/>
            <person name="Doyle S."/>
        </authorList>
    </citation>
    <scope>NUCLEOTIDE SEQUENCE [LARGE SCALE GENOMIC DNA]</scope>
    <source>
        <strain evidence="2">NCTC7582</strain>
    </source>
</reference>
<proteinExistence type="predicted"/>
<dbReference type="EMBL" id="UAQE01000007">
    <property type="protein sequence ID" value="SPU40647.1"/>
    <property type="molecule type" value="Genomic_DNA"/>
</dbReference>
<keyword evidence="1" id="KW-0472">Membrane</keyword>
<dbReference type="AlphaFoldDB" id="A0A2X1A922"/>
<keyword evidence="1" id="KW-1133">Transmembrane helix</keyword>